<dbReference type="EMBL" id="NESQ01000279">
    <property type="protein sequence ID" value="PUU74689.1"/>
    <property type="molecule type" value="Genomic_DNA"/>
</dbReference>
<comment type="caution">
    <text evidence="1">The sequence shown here is derived from an EMBL/GenBank/DDBJ whole genome shotgun (WGS) entry which is preliminary data.</text>
</comment>
<dbReference type="Proteomes" id="UP000244722">
    <property type="component" value="Unassembled WGS sequence"/>
</dbReference>
<gene>
    <name evidence="1" type="ORF">B9Z19DRAFT_410404</name>
</gene>
<evidence type="ECO:0000313" key="2">
    <source>
        <dbReference type="Proteomes" id="UP000244722"/>
    </source>
</evidence>
<proteinExistence type="predicted"/>
<sequence length="105" mass="11586">MFRPILRPMLNQSVFRPALLGKVIRPALVLPISPRPVPAPVVLFARRGSSMFLLPNTNLIVLTPPSPPPKWMTAALLKSSPRSMGSFNQLRMISKWLVTSTSPVS</sequence>
<reference evidence="1 2" key="1">
    <citation type="submission" date="2017-04" db="EMBL/GenBank/DDBJ databases">
        <title>Draft genome sequence of Tuber borchii Vittad., a whitish edible truffle.</title>
        <authorList>
            <consortium name="DOE Joint Genome Institute"/>
            <person name="Murat C."/>
            <person name="Kuo A."/>
            <person name="Barry K.W."/>
            <person name="Clum A."/>
            <person name="Dockter R.B."/>
            <person name="Fauchery L."/>
            <person name="Iotti M."/>
            <person name="Kohler A."/>
            <person name="Labutti K."/>
            <person name="Lindquist E.A."/>
            <person name="Lipzen A."/>
            <person name="Ohm R.A."/>
            <person name="Wang M."/>
            <person name="Grigoriev I.V."/>
            <person name="Zambonelli A."/>
            <person name="Martin F.M."/>
        </authorList>
    </citation>
    <scope>NUCLEOTIDE SEQUENCE [LARGE SCALE GENOMIC DNA]</scope>
    <source>
        <strain evidence="1 2">Tbo3840</strain>
    </source>
</reference>
<keyword evidence="2" id="KW-1185">Reference proteome</keyword>
<evidence type="ECO:0000313" key="1">
    <source>
        <dbReference type="EMBL" id="PUU74689.1"/>
    </source>
</evidence>
<accession>A0A2T6ZGT7</accession>
<organism evidence="1 2">
    <name type="scientific">Tuber borchii</name>
    <name type="common">White truffle</name>
    <dbReference type="NCBI Taxonomy" id="42251"/>
    <lineage>
        <taxon>Eukaryota</taxon>
        <taxon>Fungi</taxon>
        <taxon>Dikarya</taxon>
        <taxon>Ascomycota</taxon>
        <taxon>Pezizomycotina</taxon>
        <taxon>Pezizomycetes</taxon>
        <taxon>Pezizales</taxon>
        <taxon>Tuberaceae</taxon>
        <taxon>Tuber</taxon>
    </lineage>
</organism>
<dbReference type="AlphaFoldDB" id="A0A2T6ZGT7"/>
<name>A0A2T6ZGT7_TUBBO</name>
<protein>
    <submittedName>
        <fullName evidence="1">Uncharacterized protein</fullName>
    </submittedName>
</protein>